<gene>
    <name evidence="1" type="ORF">K470DRAFT_121816</name>
</gene>
<sequence length="115" mass="12530">MLECHLAILNISSKTTCKAVRNFLLRPNSRKIQPWKDERSVMNAPTQSIRMLIKRVTGAIKSNGCADSRTMEHCSLSLPLPMTVSFLLDSSIAASAYAGHLHSKSAIPLTLPAAP</sequence>
<protein>
    <submittedName>
        <fullName evidence="1">Uncharacterized protein</fullName>
    </submittedName>
</protein>
<proteinExistence type="predicted"/>
<reference evidence="1" key="1">
    <citation type="journal article" date="2020" name="Stud. Mycol.">
        <title>101 Dothideomycetes genomes: a test case for predicting lifestyles and emergence of pathogens.</title>
        <authorList>
            <person name="Haridas S."/>
            <person name="Albert R."/>
            <person name="Binder M."/>
            <person name="Bloem J."/>
            <person name="Labutti K."/>
            <person name="Salamov A."/>
            <person name="Andreopoulos B."/>
            <person name="Baker S."/>
            <person name="Barry K."/>
            <person name="Bills G."/>
            <person name="Bluhm B."/>
            <person name="Cannon C."/>
            <person name="Castanera R."/>
            <person name="Culley D."/>
            <person name="Daum C."/>
            <person name="Ezra D."/>
            <person name="Gonzalez J."/>
            <person name="Henrissat B."/>
            <person name="Kuo A."/>
            <person name="Liang C."/>
            <person name="Lipzen A."/>
            <person name="Lutzoni F."/>
            <person name="Magnuson J."/>
            <person name="Mondo S."/>
            <person name="Nolan M."/>
            <person name="Ohm R."/>
            <person name="Pangilinan J."/>
            <person name="Park H.-J."/>
            <person name="Ramirez L."/>
            <person name="Alfaro M."/>
            <person name="Sun H."/>
            <person name="Tritt A."/>
            <person name="Yoshinaga Y."/>
            <person name="Zwiers L.-H."/>
            <person name="Turgeon B."/>
            <person name="Goodwin S."/>
            <person name="Spatafora J."/>
            <person name="Crous P."/>
            <person name="Grigoriev I."/>
        </authorList>
    </citation>
    <scope>NUCLEOTIDE SEQUENCE</scope>
    <source>
        <strain evidence="1">CBS 480.64</strain>
    </source>
</reference>
<dbReference type="EMBL" id="MU005961">
    <property type="protein sequence ID" value="KAF2863279.1"/>
    <property type="molecule type" value="Genomic_DNA"/>
</dbReference>
<evidence type="ECO:0000313" key="1">
    <source>
        <dbReference type="EMBL" id="KAF2863279.1"/>
    </source>
</evidence>
<evidence type="ECO:0000313" key="2">
    <source>
        <dbReference type="Proteomes" id="UP000799421"/>
    </source>
</evidence>
<dbReference type="AlphaFoldDB" id="A0A6A7C889"/>
<dbReference type="Proteomes" id="UP000799421">
    <property type="component" value="Unassembled WGS sequence"/>
</dbReference>
<accession>A0A6A7C889</accession>
<organism evidence="1 2">
    <name type="scientific">Piedraia hortae CBS 480.64</name>
    <dbReference type="NCBI Taxonomy" id="1314780"/>
    <lineage>
        <taxon>Eukaryota</taxon>
        <taxon>Fungi</taxon>
        <taxon>Dikarya</taxon>
        <taxon>Ascomycota</taxon>
        <taxon>Pezizomycotina</taxon>
        <taxon>Dothideomycetes</taxon>
        <taxon>Dothideomycetidae</taxon>
        <taxon>Capnodiales</taxon>
        <taxon>Piedraiaceae</taxon>
        <taxon>Piedraia</taxon>
    </lineage>
</organism>
<keyword evidence="2" id="KW-1185">Reference proteome</keyword>
<name>A0A6A7C889_9PEZI</name>